<feature type="transmembrane region" description="Helical" evidence="6">
    <location>
        <begin position="50"/>
        <end position="72"/>
    </location>
</feature>
<feature type="transmembrane region" description="Helical" evidence="6">
    <location>
        <begin position="84"/>
        <end position="104"/>
    </location>
</feature>
<organism evidence="7 8">
    <name type="scientific">Niveomyces insectorum RCEF 264</name>
    <dbReference type="NCBI Taxonomy" id="1081102"/>
    <lineage>
        <taxon>Eukaryota</taxon>
        <taxon>Fungi</taxon>
        <taxon>Dikarya</taxon>
        <taxon>Ascomycota</taxon>
        <taxon>Pezizomycotina</taxon>
        <taxon>Sordariomycetes</taxon>
        <taxon>Hypocreomycetidae</taxon>
        <taxon>Hypocreales</taxon>
        <taxon>Cordycipitaceae</taxon>
        <taxon>Niveomyces</taxon>
    </lineage>
</organism>
<dbReference type="InterPro" id="IPR013861">
    <property type="entry name" value="TMEM115/Pdh1/Rbl19"/>
</dbReference>
<proteinExistence type="predicted"/>
<comment type="subcellular location">
    <subcellularLocation>
        <location evidence="1">Membrane</location>
        <topology evidence="1">Multi-pass membrane protein</topology>
    </subcellularLocation>
</comment>
<evidence type="ECO:0000256" key="2">
    <source>
        <dbReference type="ARBA" id="ARBA00022692"/>
    </source>
</evidence>
<feature type="compositionally biased region" description="Low complexity" evidence="5">
    <location>
        <begin position="249"/>
        <end position="273"/>
    </location>
</feature>
<dbReference type="PANTHER" id="PTHR43066">
    <property type="entry name" value="RHOMBOID-RELATED PROTEIN"/>
    <property type="match status" value="1"/>
</dbReference>
<accession>A0A167Z621</accession>
<keyword evidence="4 6" id="KW-0472">Membrane</keyword>
<gene>
    <name evidence="7" type="ORF">SPI_01715</name>
</gene>
<protein>
    <submittedName>
        <fullName evidence="7">Uncharacterized protein</fullName>
    </submittedName>
</protein>
<reference evidence="7 8" key="1">
    <citation type="journal article" date="2016" name="Genome Biol. Evol.">
        <title>Divergent and convergent evolution of fungal pathogenicity.</title>
        <authorList>
            <person name="Shang Y."/>
            <person name="Xiao G."/>
            <person name="Zheng P."/>
            <person name="Cen K."/>
            <person name="Zhan S."/>
            <person name="Wang C."/>
        </authorList>
    </citation>
    <scope>NUCLEOTIDE SEQUENCE [LARGE SCALE GENOMIC DNA]</scope>
    <source>
        <strain evidence="7 8">RCEF 264</strain>
    </source>
</reference>
<evidence type="ECO:0000256" key="1">
    <source>
        <dbReference type="ARBA" id="ARBA00004141"/>
    </source>
</evidence>
<evidence type="ECO:0000256" key="4">
    <source>
        <dbReference type="ARBA" id="ARBA00023136"/>
    </source>
</evidence>
<name>A0A167Z621_9HYPO</name>
<dbReference type="InterPro" id="IPR035952">
    <property type="entry name" value="Rhomboid-like_sf"/>
</dbReference>
<evidence type="ECO:0000313" key="8">
    <source>
        <dbReference type="Proteomes" id="UP000076874"/>
    </source>
</evidence>
<evidence type="ECO:0000256" key="6">
    <source>
        <dbReference type="SAM" id="Phobius"/>
    </source>
</evidence>
<dbReference type="SUPFAM" id="SSF144091">
    <property type="entry name" value="Rhomboid-like"/>
    <property type="match status" value="1"/>
</dbReference>
<dbReference type="AlphaFoldDB" id="A0A167Z621"/>
<keyword evidence="2 6" id="KW-0812">Transmembrane</keyword>
<dbReference type="GO" id="GO:0016020">
    <property type="term" value="C:membrane"/>
    <property type="evidence" value="ECO:0007669"/>
    <property type="project" value="UniProtKB-SubCell"/>
</dbReference>
<dbReference type="GO" id="GO:0006890">
    <property type="term" value="P:retrograde vesicle-mediated transport, Golgi to endoplasmic reticulum"/>
    <property type="evidence" value="ECO:0007669"/>
    <property type="project" value="InterPro"/>
</dbReference>
<dbReference type="Pfam" id="PF08551">
    <property type="entry name" value="DUF1751"/>
    <property type="match status" value="1"/>
</dbReference>
<sequence length="292" mass="32343">MSFTNAPVTRSLVLGLVSASIGASLFDIKHYFYILVDPQILRYHQTWRALTYQLCYTNSSEVLFACMTLYQMRIVERMWGSRKYASFIAGTSLITAVVPPLLVYVLRIVTLGRVNYLPAGPTAVIFAILAQYYSIVPHTYTYRVAFSSKPPPPTASTNNNSNNNGADDFVGLTFSDKSYRYFLAAQLALFQWPGSVLGAAVGWVVGHAWRNDVLPGRLTQWRIPGWMVGVRSQKRREEFEGLRRRLEGENAAAPGADAATGTATGVQGQAAGDAGRRRTMGQQILDQFRGPM</sequence>
<dbReference type="PANTHER" id="PTHR43066:SF21">
    <property type="entry name" value="UBIQUITIN-ASSOCIATED DOMAIN-CONTAINING PROTEIN 2"/>
    <property type="match status" value="1"/>
</dbReference>
<comment type="caution">
    <text evidence="7">The sequence shown here is derived from an EMBL/GenBank/DDBJ whole genome shotgun (WGS) entry which is preliminary data.</text>
</comment>
<evidence type="ECO:0000256" key="5">
    <source>
        <dbReference type="SAM" id="MobiDB-lite"/>
    </source>
</evidence>
<keyword evidence="3 6" id="KW-1133">Transmembrane helix</keyword>
<dbReference type="STRING" id="1081102.A0A167Z621"/>
<dbReference type="Proteomes" id="UP000076874">
    <property type="component" value="Unassembled WGS sequence"/>
</dbReference>
<dbReference type="GO" id="GO:0004252">
    <property type="term" value="F:serine-type endopeptidase activity"/>
    <property type="evidence" value="ECO:0007669"/>
    <property type="project" value="TreeGrafter"/>
</dbReference>
<evidence type="ECO:0000313" key="7">
    <source>
        <dbReference type="EMBL" id="OAA67139.1"/>
    </source>
</evidence>
<dbReference type="OrthoDB" id="272778at2759"/>
<keyword evidence="8" id="KW-1185">Reference proteome</keyword>
<feature type="region of interest" description="Disordered" evidence="5">
    <location>
        <begin position="248"/>
        <end position="277"/>
    </location>
</feature>
<dbReference type="SMART" id="SM01160">
    <property type="entry name" value="DUF1751"/>
    <property type="match status" value="1"/>
</dbReference>
<dbReference type="Gene3D" id="1.20.1540.10">
    <property type="entry name" value="Rhomboid-like"/>
    <property type="match status" value="1"/>
</dbReference>
<feature type="transmembrane region" description="Helical" evidence="6">
    <location>
        <begin position="116"/>
        <end position="135"/>
    </location>
</feature>
<evidence type="ECO:0000256" key="3">
    <source>
        <dbReference type="ARBA" id="ARBA00022989"/>
    </source>
</evidence>
<dbReference type="EMBL" id="AZHD01000002">
    <property type="protein sequence ID" value="OAA67139.1"/>
    <property type="molecule type" value="Genomic_DNA"/>
</dbReference>